<dbReference type="PANTHER" id="PTHR42693">
    <property type="entry name" value="ARYLSULFATASE FAMILY MEMBER"/>
    <property type="match status" value="1"/>
</dbReference>
<dbReference type="SUPFAM" id="SSF53649">
    <property type="entry name" value="Alkaline phosphatase-like"/>
    <property type="match status" value="1"/>
</dbReference>
<gene>
    <name evidence="9" type="ORF">H8B04_06515</name>
</gene>
<dbReference type="Pfam" id="PF00884">
    <property type="entry name" value="Sulfatase"/>
    <property type="match status" value="1"/>
</dbReference>
<dbReference type="EMBL" id="JACOIJ010000009">
    <property type="protein sequence ID" value="MBD1429220.1"/>
    <property type="molecule type" value="Genomic_DNA"/>
</dbReference>
<comment type="caution">
    <text evidence="9">The sequence shown here is derived from an EMBL/GenBank/DDBJ whole genome shotgun (WGS) entry which is preliminary data.</text>
</comment>
<keyword evidence="6" id="KW-0106">Calcium</keyword>
<comment type="similarity">
    <text evidence="2">Belongs to the sulfatase family.</text>
</comment>
<sequence>MKRRLKFAFIIILLVNISMLQAQKKPNIIVFMVDDMGWQDTSYPFDSALSAYNKIYSTPNMQKLAKMGVAFTNAYSTPVCTPSRVSLLTGMNVLQHQVTNWTSPFKDAPTGQKDKQFAEPKWNHNGLSPVPGIPHTAYATPISQILKDNGYFTIHAGKAHWASSGTPGSNPYSLGFIVNIAGTSTGRPASFLGKENFGRNTADYHGVENMQEYFGKDIYLTEALTLEALKALDYPVKNKLPFFLNLGHYALHDPLMADNRYYEKYLAQGLSKNEAKYASMIEGMDKSLGDILAYLEKHAIIDNTHIIFISDNGGLSLTPPRDGEPHTHNAPLRSGKGSIYEGGIRVPLIIKGTKGNVKGKRIDTPVIIEDIFPTILDMSKVRYSALPQKIDGRSAMGYLDGKTKNDTDSRPLFFHTPNKWTQNDGDGFNYKSAVRKGFFKLIYNWRQDSYELYHLIDDIGEKNNLIAVKEVQSIATELKEILHTRIKSSSSPVPSKTVEK</sequence>
<dbReference type="PROSITE" id="PS00523">
    <property type="entry name" value="SULFATASE_1"/>
    <property type="match status" value="1"/>
</dbReference>
<feature type="signal peptide" evidence="7">
    <location>
        <begin position="1"/>
        <end position="22"/>
    </location>
</feature>
<feature type="chain" id="PRO_5045282219" evidence="7">
    <location>
        <begin position="23"/>
        <end position="500"/>
    </location>
</feature>
<evidence type="ECO:0000256" key="1">
    <source>
        <dbReference type="ARBA" id="ARBA00001913"/>
    </source>
</evidence>
<dbReference type="CDD" id="cd16144">
    <property type="entry name" value="ARS_like"/>
    <property type="match status" value="1"/>
</dbReference>
<keyword evidence="10" id="KW-1185">Reference proteome</keyword>
<keyword evidence="5" id="KW-0378">Hydrolase</keyword>
<comment type="cofactor">
    <cofactor evidence="1">
        <name>Ca(2+)</name>
        <dbReference type="ChEBI" id="CHEBI:29108"/>
    </cofactor>
</comment>
<evidence type="ECO:0000256" key="3">
    <source>
        <dbReference type="ARBA" id="ARBA00022723"/>
    </source>
</evidence>
<dbReference type="Proteomes" id="UP000651271">
    <property type="component" value="Unassembled WGS sequence"/>
</dbReference>
<evidence type="ECO:0000256" key="2">
    <source>
        <dbReference type="ARBA" id="ARBA00008779"/>
    </source>
</evidence>
<evidence type="ECO:0000259" key="8">
    <source>
        <dbReference type="Pfam" id="PF00884"/>
    </source>
</evidence>
<evidence type="ECO:0000256" key="6">
    <source>
        <dbReference type="ARBA" id="ARBA00022837"/>
    </source>
</evidence>
<evidence type="ECO:0000313" key="10">
    <source>
        <dbReference type="Proteomes" id="UP000651271"/>
    </source>
</evidence>
<evidence type="ECO:0000313" key="9">
    <source>
        <dbReference type="EMBL" id="MBD1429220.1"/>
    </source>
</evidence>
<evidence type="ECO:0000256" key="5">
    <source>
        <dbReference type="ARBA" id="ARBA00022801"/>
    </source>
</evidence>
<dbReference type="PANTHER" id="PTHR42693:SF42">
    <property type="entry name" value="ARYLSULFATASE G"/>
    <property type="match status" value="1"/>
</dbReference>
<reference evidence="9 10" key="1">
    <citation type="submission" date="2020-08" db="EMBL/GenBank/DDBJ databases">
        <title>Sphingobacterium sp. DN04309 isolated from aquaculture water.</title>
        <authorList>
            <person name="Zhang M."/>
        </authorList>
    </citation>
    <scope>NUCLEOTIDE SEQUENCE [LARGE SCALE GENOMIC DNA]</scope>
    <source>
        <strain evidence="9 10">DN04309</strain>
    </source>
</reference>
<dbReference type="InterPro" id="IPR050738">
    <property type="entry name" value="Sulfatase"/>
</dbReference>
<evidence type="ECO:0000256" key="4">
    <source>
        <dbReference type="ARBA" id="ARBA00022729"/>
    </source>
</evidence>
<proteinExistence type="inferred from homology"/>
<dbReference type="Gene3D" id="3.30.1120.10">
    <property type="match status" value="1"/>
</dbReference>
<keyword evidence="3" id="KW-0479">Metal-binding</keyword>
<dbReference type="InterPro" id="IPR017850">
    <property type="entry name" value="Alkaline_phosphatase_core_sf"/>
</dbReference>
<dbReference type="Gene3D" id="3.40.720.10">
    <property type="entry name" value="Alkaline Phosphatase, subunit A"/>
    <property type="match status" value="1"/>
</dbReference>
<dbReference type="InterPro" id="IPR024607">
    <property type="entry name" value="Sulfatase_CS"/>
</dbReference>
<dbReference type="InterPro" id="IPR000917">
    <property type="entry name" value="Sulfatase_N"/>
</dbReference>
<name>A0ABR7YD34_9SPHI</name>
<accession>A0ABR7YD34</accession>
<organism evidence="9 10">
    <name type="scientific">Sphingobacterium litopenaei</name>
    <dbReference type="NCBI Taxonomy" id="2763500"/>
    <lineage>
        <taxon>Bacteria</taxon>
        <taxon>Pseudomonadati</taxon>
        <taxon>Bacteroidota</taxon>
        <taxon>Sphingobacteriia</taxon>
        <taxon>Sphingobacteriales</taxon>
        <taxon>Sphingobacteriaceae</taxon>
        <taxon>Sphingobacterium</taxon>
    </lineage>
</organism>
<protein>
    <submittedName>
        <fullName evidence="9">Sulfatase</fullName>
    </submittedName>
</protein>
<feature type="domain" description="Sulfatase N-terminal" evidence="8">
    <location>
        <begin position="26"/>
        <end position="378"/>
    </location>
</feature>
<evidence type="ECO:0000256" key="7">
    <source>
        <dbReference type="SAM" id="SignalP"/>
    </source>
</evidence>
<keyword evidence="4 7" id="KW-0732">Signal</keyword>